<dbReference type="InterPro" id="IPR002645">
    <property type="entry name" value="STAS_dom"/>
</dbReference>
<dbReference type="Pfam" id="PF00916">
    <property type="entry name" value="Sulfate_transp"/>
    <property type="match status" value="1"/>
</dbReference>
<evidence type="ECO:0000256" key="5">
    <source>
        <dbReference type="SAM" id="Phobius"/>
    </source>
</evidence>
<dbReference type="SUPFAM" id="SSF52091">
    <property type="entry name" value="SpoIIaa-like"/>
    <property type="match status" value="1"/>
</dbReference>
<evidence type="ECO:0000313" key="8">
    <source>
        <dbReference type="Proteomes" id="UP001497480"/>
    </source>
</evidence>
<dbReference type="Proteomes" id="UP001497480">
    <property type="component" value="Unassembled WGS sequence"/>
</dbReference>
<evidence type="ECO:0000313" key="7">
    <source>
        <dbReference type="EMBL" id="CAL0312466.1"/>
    </source>
</evidence>
<dbReference type="InterPro" id="IPR036513">
    <property type="entry name" value="STAS_dom_sf"/>
</dbReference>
<reference evidence="7 8" key="1">
    <citation type="submission" date="2024-03" db="EMBL/GenBank/DDBJ databases">
        <authorList>
            <person name="Martinez-Hernandez J."/>
        </authorList>
    </citation>
    <scope>NUCLEOTIDE SEQUENCE [LARGE SCALE GENOMIC DNA]</scope>
</reference>
<dbReference type="GO" id="GO:0008271">
    <property type="term" value="F:secondary active sulfate transmembrane transporter activity"/>
    <property type="evidence" value="ECO:0007669"/>
    <property type="project" value="InterPro"/>
</dbReference>
<evidence type="ECO:0000256" key="2">
    <source>
        <dbReference type="ARBA" id="ARBA00022692"/>
    </source>
</evidence>
<dbReference type="EMBL" id="CAXHTB010000009">
    <property type="protein sequence ID" value="CAL0312466.1"/>
    <property type="molecule type" value="Genomic_DNA"/>
</dbReference>
<feature type="transmembrane region" description="Helical" evidence="5">
    <location>
        <begin position="158"/>
        <end position="182"/>
    </location>
</feature>
<dbReference type="AlphaFoldDB" id="A0AAV1WTS3"/>
<dbReference type="PROSITE" id="PS50801">
    <property type="entry name" value="STAS"/>
    <property type="match status" value="1"/>
</dbReference>
<feature type="transmembrane region" description="Helical" evidence="5">
    <location>
        <begin position="269"/>
        <end position="289"/>
    </location>
</feature>
<keyword evidence="3 5" id="KW-1133">Transmembrane helix</keyword>
<sequence length="642" mass="71316">MRIMDSTSNHENHNVVNFKTTPRGFVTKLKSGAKEMFFPNDLFRHLKNEEKPLRRVLKGVQYFIPMLEWLPNYTWSLFCSDLIAGLTITTLAVPQGINYAKLAYLPPIIGLYSSFVPALLYGIFGTSKHMAVGTVASSSILIYQTISKVAKPEDDPNLYLHLVFTTTLVAGAFQACLGILRLGTMVDFLSHSAITGFIGGLAIILSLHQLQSIFEMKHVSSKMDLITVVNNIWTYRHEIRLESTVLGLIIIIFLQFTRYVRNRNPNLQWALSIGPITTVIIGGFSCYLFKGQQHGIQIVGHLDKGINPLSIKDFNFQSKYLPSILKAGFITSIWSLAEGITVARNFSEVDNSSCVENKEMIAFGLMNLCGSFTSCYLTTGPFSKTAMNYNAGCKTAMSNIVQALLMAFTLQFLAPFFYYTPLFALSAITVSTMLGLINYTEAIHLYKVDMFDFVICIAAFLGVIFGALDVSLMLSVGLGVLRALSYVTRPEIYTLGMLPNLEQSIASTFPGVLIVQFGSPIFFANYTYIKERIMSYVQSEQDSNGGIVEHLILDMSGVTSIDTTSIQGLLKTTKIFEMNGIKMSIVNPRMEVLEKLIASNFVDKIGKKSFFLTLDDAVKASTYSVRESKTNDDEEAFRGTSV</sequence>
<keyword evidence="4 5" id="KW-0472">Membrane</keyword>
<keyword evidence="2 5" id="KW-0812">Transmembrane</keyword>
<dbReference type="GO" id="GO:0016020">
    <property type="term" value="C:membrane"/>
    <property type="evidence" value="ECO:0007669"/>
    <property type="project" value="UniProtKB-SubCell"/>
</dbReference>
<comment type="caution">
    <text evidence="7">The sequence shown here is derived from an EMBL/GenBank/DDBJ whole genome shotgun (WGS) entry which is preliminary data.</text>
</comment>
<feature type="domain" description="STAS" evidence="6">
    <location>
        <begin position="502"/>
        <end position="621"/>
    </location>
</feature>
<feature type="transmembrane region" description="Helical" evidence="5">
    <location>
        <begin position="360"/>
        <end position="379"/>
    </location>
</feature>
<dbReference type="PANTHER" id="PTHR11814">
    <property type="entry name" value="SULFATE TRANSPORTER"/>
    <property type="match status" value="1"/>
</dbReference>
<comment type="subcellular location">
    <subcellularLocation>
        <location evidence="1">Membrane</location>
        <topology evidence="1">Multi-pass membrane protein</topology>
    </subcellularLocation>
</comment>
<feature type="transmembrane region" description="Helical" evidence="5">
    <location>
        <begin position="73"/>
        <end position="93"/>
    </location>
</feature>
<evidence type="ECO:0000256" key="4">
    <source>
        <dbReference type="ARBA" id="ARBA00023136"/>
    </source>
</evidence>
<dbReference type="InterPro" id="IPR011547">
    <property type="entry name" value="SLC26A/SulP_dom"/>
</dbReference>
<feature type="transmembrane region" description="Helical" evidence="5">
    <location>
        <begin position="416"/>
        <end position="439"/>
    </location>
</feature>
<dbReference type="InterPro" id="IPR018045">
    <property type="entry name" value="S04_transporter_CS"/>
</dbReference>
<keyword evidence="8" id="KW-1185">Reference proteome</keyword>
<dbReference type="Gene3D" id="3.30.750.24">
    <property type="entry name" value="STAS domain"/>
    <property type="match status" value="1"/>
</dbReference>
<dbReference type="NCBIfam" id="TIGR00815">
    <property type="entry name" value="sulP"/>
    <property type="match status" value="1"/>
</dbReference>
<dbReference type="InterPro" id="IPR001902">
    <property type="entry name" value="SLC26A/SulP_fam"/>
</dbReference>
<accession>A0AAV1WTS3</accession>
<organism evidence="7 8">
    <name type="scientific">Lupinus luteus</name>
    <name type="common">European yellow lupine</name>
    <dbReference type="NCBI Taxonomy" id="3873"/>
    <lineage>
        <taxon>Eukaryota</taxon>
        <taxon>Viridiplantae</taxon>
        <taxon>Streptophyta</taxon>
        <taxon>Embryophyta</taxon>
        <taxon>Tracheophyta</taxon>
        <taxon>Spermatophyta</taxon>
        <taxon>Magnoliopsida</taxon>
        <taxon>eudicotyledons</taxon>
        <taxon>Gunneridae</taxon>
        <taxon>Pentapetalae</taxon>
        <taxon>rosids</taxon>
        <taxon>fabids</taxon>
        <taxon>Fabales</taxon>
        <taxon>Fabaceae</taxon>
        <taxon>Papilionoideae</taxon>
        <taxon>50 kb inversion clade</taxon>
        <taxon>genistoids sensu lato</taxon>
        <taxon>core genistoids</taxon>
        <taxon>Genisteae</taxon>
        <taxon>Lupinus</taxon>
    </lineage>
</organism>
<evidence type="ECO:0000256" key="3">
    <source>
        <dbReference type="ARBA" id="ARBA00022989"/>
    </source>
</evidence>
<evidence type="ECO:0000259" key="6">
    <source>
        <dbReference type="PROSITE" id="PS50801"/>
    </source>
</evidence>
<feature type="transmembrane region" description="Helical" evidence="5">
    <location>
        <begin position="102"/>
        <end position="124"/>
    </location>
</feature>
<proteinExistence type="predicted"/>
<dbReference type="CDD" id="cd07042">
    <property type="entry name" value="STAS_SulP_like_sulfate_transporter"/>
    <property type="match status" value="1"/>
</dbReference>
<protein>
    <recommendedName>
        <fullName evidence="6">STAS domain-containing protein</fullName>
    </recommendedName>
</protein>
<dbReference type="Pfam" id="PF01740">
    <property type="entry name" value="STAS"/>
    <property type="match status" value="1"/>
</dbReference>
<name>A0AAV1WTS3_LUPLU</name>
<feature type="transmembrane region" description="Helical" evidence="5">
    <location>
        <begin position="188"/>
        <end position="207"/>
    </location>
</feature>
<dbReference type="PROSITE" id="PS01130">
    <property type="entry name" value="SLC26A"/>
    <property type="match status" value="1"/>
</dbReference>
<feature type="transmembrane region" description="Helical" evidence="5">
    <location>
        <begin position="504"/>
        <end position="526"/>
    </location>
</feature>
<feature type="transmembrane region" description="Helical" evidence="5">
    <location>
        <begin position="239"/>
        <end position="257"/>
    </location>
</feature>
<gene>
    <name evidence="7" type="ORF">LLUT_LOCUS13526</name>
</gene>
<evidence type="ECO:0000256" key="1">
    <source>
        <dbReference type="ARBA" id="ARBA00004141"/>
    </source>
</evidence>
<feature type="transmembrane region" description="Helical" evidence="5">
    <location>
        <begin position="451"/>
        <end position="484"/>
    </location>
</feature>